<protein>
    <submittedName>
        <fullName evidence="1">Uncharacterized protein</fullName>
    </submittedName>
</protein>
<name>A0ABV0UI55_9TELE</name>
<dbReference type="Proteomes" id="UP001482620">
    <property type="component" value="Unassembled WGS sequence"/>
</dbReference>
<dbReference type="EMBL" id="JAHRIQ010071683">
    <property type="protein sequence ID" value="MEQ2244795.1"/>
    <property type="molecule type" value="Genomic_DNA"/>
</dbReference>
<evidence type="ECO:0000313" key="1">
    <source>
        <dbReference type="EMBL" id="MEQ2244795.1"/>
    </source>
</evidence>
<comment type="caution">
    <text evidence="1">The sequence shown here is derived from an EMBL/GenBank/DDBJ whole genome shotgun (WGS) entry which is preliminary data.</text>
</comment>
<accession>A0ABV0UI55</accession>
<keyword evidence="2" id="KW-1185">Reference proteome</keyword>
<proteinExistence type="predicted"/>
<evidence type="ECO:0000313" key="2">
    <source>
        <dbReference type="Proteomes" id="UP001482620"/>
    </source>
</evidence>
<reference evidence="1 2" key="1">
    <citation type="submission" date="2021-06" db="EMBL/GenBank/DDBJ databases">
        <authorList>
            <person name="Palmer J.M."/>
        </authorList>
    </citation>
    <scope>NUCLEOTIDE SEQUENCE [LARGE SCALE GENOMIC DNA]</scope>
    <source>
        <strain evidence="2">if_2019</strain>
        <tissue evidence="1">Muscle</tissue>
    </source>
</reference>
<gene>
    <name evidence="1" type="ORF">ILYODFUR_020802</name>
</gene>
<sequence length="159" mass="17842">MLELGWKGGEDDAHVSVDLAQTGGVIYAQPVGGRERWASKGPALIDDLVSSCTHTQTLSIPMSDGAHWQAYWQKPARFDKWTHTHGESSSFHNLKSFTFMHPHKLRCWKPKTDTVMHAGLTCRHAKLCVCTLLDKIHKHKLGRAFLLCLCMYPSVSVCI</sequence>
<organism evidence="1 2">
    <name type="scientific">Ilyodon furcidens</name>
    <name type="common">goldbreast splitfin</name>
    <dbReference type="NCBI Taxonomy" id="33524"/>
    <lineage>
        <taxon>Eukaryota</taxon>
        <taxon>Metazoa</taxon>
        <taxon>Chordata</taxon>
        <taxon>Craniata</taxon>
        <taxon>Vertebrata</taxon>
        <taxon>Euteleostomi</taxon>
        <taxon>Actinopterygii</taxon>
        <taxon>Neopterygii</taxon>
        <taxon>Teleostei</taxon>
        <taxon>Neoteleostei</taxon>
        <taxon>Acanthomorphata</taxon>
        <taxon>Ovalentaria</taxon>
        <taxon>Atherinomorphae</taxon>
        <taxon>Cyprinodontiformes</taxon>
        <taxon>Goodeidae</taxon>
        <taxon>Ilyodon</taxon>
    </lineage>
</organism>